<proteinExistence type="predicted"/>
<dbReference type="InterPro" id="IPR011059">
    <property type="entry name" value="Metal-dep_hydrolase_composite"/>
</dbReference>
<sequence length="595" mass="62611">MAPWPTCETGPLEASDADCFALSSARVVLPCDAECLFEVVPATVVVVRGVIAAVFRPGDAVALPPGCEVRDCGAHVVFPGVVDAGARFGECAGAGPRSASDCWEGFERGTRAAAAGGITCTLPEDDRYRTSRLLAAFPGGGGGDPLPLLLNAVQLTTEELEASSPFRLLAPGTREDAQSPLMLLPLCQVDDDDDGGGPAAAADAAPPPDDDDWAAPRGPRPRQARLERLFGEKEEGTWVKNLLQAELESYQMSGSATTSEPASGPSTARSPVAASLLDQAPLRKPNPRRPPAIKIFKENDRHTRRAIRKEYSLYCDGHPSAAGAIGLEAALDAAASLDDGGGASACGLSLHVAKVSTLQTARVLHDAQAHEDACAAAGTRRLFGDLSGSVALYHLTHCEEAVPHGATVHKVSPPIRHEAHRRALWSALQNGTVAVVTSGHAPGDPRGKLRESGDFLRAAHGTLAGANELLLPVLWSAARTNGYGLGALAVWLSFGPAKLLNLASDRGLIDVGFRADFVIFDADRDWTVDASKLQGVDGDVLDGIPEKKREKRLAAACLFHGHECSGKVLATLLRGRLTYREGRFRTAPHGEVVAR</sequence>
<evidence type="ECO:0000313" key="4">
    <source>
        <dbReference type="Proteomes" id="UP001363151"/>
    </source>
</evidence>
<protein>
    <submittedName>
        <fullName evidence="3">Amidohydrolase</fullName>
    </submittedName>
</protein>
<feature type="region of interest" description="Disordered" evidence="1">
    <location>
        <begin position="251"/>
        <end position="270"/>
    </location>
</feature>
<dbReference type="InterPro" id="IPR006680">
    <property type="entry name" value="Amidohydro-rel"/>
</dbReference>
<dbReference type="PANTHER" id="PTHR43668:SF2">
    <property type="entry name" value="ALLANTOINASE"/>
    <property type="match status" value="1"/>
</dbReference>
<feature type="domain" description="Amidohydrolase-related" evidence="2">
    <location>
        <begin position="417"/>
        <end position="575"/>
    </location>
</feature>
<evidence type="ECO:0000256" key="1">
    <source>
        <dbReference type="SAM" id="MobiDB-lite"/>
    </source>
</evidence>
<name>A0ABR1GB16_AURAN</name>
<dbReference type="EMBL" id="JBBJCI010000038">
    <property type="protein sequence ID" value="KAK7250184.1"/>
    <property type="molecule type" value="Genomic_DNA"/>
</dbReference>
<organism evidence="3 4">
    <name type="scientific">Aureococcus anophagefferens</name>
    <name type="common">Harmful bloom alga</name>
    <dbReference type="NCBI Taxonomy" id="44056"/>
    <lineage>
        <taxon>Eukaryota</taxon>
        <taxon>Sar</taxon>
        <taxon>Stramenopiles</taxon>
        <taxon>Ochrophyta</taxon>
        <taxon>Pelagophyceae</taxon>
        <taxon>Pelagomonadales</taxon>
        <taxon>Pelagomonadaceae</taxon>
        <taxon>Aureococcus</taxon>
    </lineage>
</organism>
<gene>
    <name evidence="3" type="ORF">SO694_00006651</name>
</gene>
<keyword evidence="4" id="KW-1185">Reference proteome</keyword>
<dbReference type="PANTHER" id="PTHR43668">
    <property type="entry name" value="ALLANTOINASE"/>
    <property type="match status" value="1"/>
</dbReference>
<comment type="caution">
    <text evidence="3">The sequence shown here is derived from an EMBL/GenBank/DDBJ whole genome shotgun (WGS) entry which is preliminary data.</text>
</comment>
<feature type="compositionally biased region" description="Polar residues" evidence="1">
    <location>
        <begin position="251"/>
        <end position="269"/>
    </location>
</feature>
<dbReference type="Pfam" id="PF01979">
    <property type="entry name" value="Amidohydro_1"/>
    <property type="match status" value="1"/>
</dbReference>
<dbReference type="SUPFAM" id="SSF51556">
    <property type="entry name" value="Metallo-dependent hydrolases"/>
    <property type="match status" value="1"/>
</dbReference>
<dbReference type="InterPro" id="IPR050138">
    <property type="entry name" value="DHOase/Allantoinase_Hydrolase"/>
</dbReference>
<evidence type="ECO:0000313" key="3">
    <source>
        <dbReference type="EMBL" id="KAK7250184.1"/>
    </source>
</evidence>
<dbReference type="Gene3D" id="3.20.20.140">
    <property type="entry name" value="Metal-dependent hydrolases"/>
    <property type="match status" value="2"/>
</dbReference>
<evidence type="ECO:0000259" key="2">
    <source>
        <dbReference type="Pfam" id="PF01979"/>
    </source>
</evidence>
<feature type="region of interest" description="Disordered" evidence="1">
    <location>
        <begin position="187"/>
        <end position="219"/>
    </location>
</feature>
<dbReference type="InterPro" id="IPR032466">
    <property type="entry name" value="Metal_Hydrolase"/>
</dbReference>
<dbReference type="SUPFAM" id="SSF51338">
    <property type="entry name" value="Composite domain of metallo-dependent hydrolases"/>
    <property type="match status" value="1"/>
</dbReference>
<reference evidence="3 4" key="1">
    <citation type="submission" date="2024-03" db="EMBL/GenBank/DDBJ databases">
        <title>Aureococcus anophagefferens CCMP1851 and Kratosvirus quantuckense: Draft genome of a second virus-susceptible host strain in the model system.</title>
        <authorList>
            <person name="Chase E."/>
            <person name="Truchon A.R."/>
            <person name="Schepens W."/>
            <person name="Wilhelm S.W."/>
        </authorList>
    </citation>
    <scope>NUCLEOTIDE SEQUENCE [LARGE SCALE GENOMIC DNA]</scope>
    <source>
        <strain evidence="3 4">CCMP1851</strain>
    </source>
</reference>
<dbReference type="Proteomes" id="UP001363151">
    <property type="component" value="Unassembled WGS sequence"/>
</dbReference>
<accession>A0ABR1GB16</accession>